<dbReference type="PANTHER" id="PTHR43215:SF14">
    <property type="entry name" value="RADIAL SPOKE HEAD 1 HOMOLOG"/>
    <property type="match status" value="1"/>
</dbReference>
<dbReference type="InterPro" id="IPR003409">
    <property type="entry name" value="MORN"/>
</dbReference>
<dbReference type="Pfam" id="PF02493">
    <property type="entry name" value="MORN"/>
    <property type="match status" value="6"/>
</dbReference>
<evidence type="ECO:0000313" key="5">
    <source>
        <dbReference type="Proteomes" id="UP000297871"/>
    </source>
</evidence>
<organism evidence="4 5">
    <name type="scientific">Leptospira koniambonensis</name>
    <dbReference type="NCBI Taxonomy" id="2484950"/>
    <lineage>
        <taxon>Bacteria</taxon>
        <taxon>Pseudomonadati</taxon>
        <taxon>Spirochaetota</taxon>
        <taxon>Spirochaetia</taxon>
        <taxon>Leptospirales</taxon>
        <taxon>Leptospiraceae</taxon>
        <taxon>Leptospira</taxon>
    </lineage>
</organism>
<accession>A0A4R9J2P0</accession>
<reference evidence="4" key="1">
    <citation type="journal article" date="2019" name="PLoS Negl. Trop. Dis.">
        <title>Revisiting the worldwide diversity of Leptospira species in the environment.</title>
        <authorList>
            <person name="Vincent A.T."/>
            <person name="Schiettekatte O."/>
            <person name="Bourhy P."/>
            <person name="Veyrier F.J."/>
            <person name="Picardeau M."/>
        </authorList>
    </citation>
    <scope>NUCLEOTIDE SEQUENCE [LARGE SCALE GENOMIC DNA]</scope>
    <source>
        <strain evidence="4">201800265</strain>
    </source>
</reference>
<sequence>MRIAYKSYWLLFLCMFTMMCNQCSPPRMGTRYCVKGGCKSGYGEQKVDFFGPEQGDKFRGYAIYKGEFRDGLRWGRGTYEKRTKSIEGENYEGEFLDDNFHGYGKWEKLRTSPWPKEELDSCPWKYEGEFKKGVPNGQGTLTMRTGKVYSGIFGKTYYIGGLCYEGNCENGKGSVIHWNGLHYRGEFKNRNWNGQGTEYDANNHVKYVGSFKDGRYEGYGVQIRYDNTSLYKNGNWNDPEPYARYEGMFVDGNMNGYGKLIFPGNGPDGKDDIQEGEWDGKHHCSGPKCNGALKPPSEEEWGEDANQ</sequence>
<comment type="caution">
    <text evidence="4">The sequence shown here is derived from an EMBL/GenBank/DDBJ whole genome shotgun (WGS) entry which is preliminary data.</text>
</comment>
<gene>
    <name evidence="4" type="ORF">EHQ52_17165</name>
</gene>
<keyword evidence="3" id="KW-0732">Signal</keyword>
<dbReference type="AlphaFoldDB" id="A0A4R9J2P0"/>
<feature type="region of interest" description="Disordered" evidence="2">
    <location>
        <begin position="265"/>
        <end position="307"/>
    </location>
</feature>
<keyword evidence="5" id="KW-1185">Reference proteome</keyword>
<name>A0A4R9J2P0_9LEPT</name>
<evidence type="ECO:0000256" key="1">
    <source>
        <dbReference type="ARBA" id="ARBA00022737"/>
    </source>
</evidence>
<feature type="signal peptide" evidence="3">
    <location>
        <begin position="1"/>
        <end position="23"/>
    </location>
</feature>
<dbReference type="RefSeq" id="WP_135616403.1">
    <property type="nucleotide sequence ID" value="NZ_RQFY01000011.1"/>
</dbReference>
<evidence type="ECO:0000256" key="2">
    <source>
        <dbReference type="SAM" id="MobiDB-lite"/>
    </source>
</evidence>
<dbReference type="PANTHER" id="PTHR43215">
    <property type="entry name" value="RADIAL SPOKE HEAD 1 HOMOLOG"/>
    <property type="match status" value="1"/>
</dbReference>
<dbReference type="SUPFAM" id="SSF82185">
    <property type="entry name" value="Histone H3 K4-specific methyltransferase SET7/9 N-terminal domain"/>
    <property type="match status" value="2"/>
</dbReference>
<dbReference type="EMBL" id="RQFY01000011">
    <property type="protein sequence ID" value="TGL29708.1"/>
    <property type="molecule type" value="Genomic_DNA"/>
</dbReference>
<feature type="compositionally biased region" description="Basic and acidic residues" evidence="2">
    <location>
        <begin position="268"/>
        <end position="282"/>
    </location>
</feature>
<evidence type="ECO:0000313" key="4">
    <source>
        <dbReference type="EMBL" id="TGL29708.1"/>
    </source>
</evidence>
<dbReference type="Gene3D" id="2.20.110.10">
    <property type="entry name" value="Histone H3 K4-specific methyltransferase SET7/9 N-terminal domain"/>
    <property type="match status" value="1"/>
</dbReference>
<dbReference type="SMART" id="SM00698">
    <property type="entry name" value="MORN"/>
    <property type="match status" value="5"/>
</dbReference>
<feature type="compositionally biased region" description="Acidic residues" evidence="2">
    <location>
        <begin position="298"/>
        <end position="307"/>
    </location>
</feature>
<evidence type="ECO:0000256" key="3">
    <source>
        <dbReference type="SAM" id="SignalP"/>
    </source>
</evidence>
<feature type="chain" id="PRO_5020896716" description="Membrane-binding protein" evidence="3">
    <location>
        <begin position="24"/>
        <end position="307"/>
    </location>
</feature>
<dbReference type="OrthoDB" id="328092at2"/>
<dbReference type="Proteomes" id="UP000297871">
    <property type="component" value="Unassembled WGS sequence"/>
</dbReference>
<proteinExistence type="predicted"/>
<keyword evidence="1" id="KW-0677">Repeat</keyword>
<evidence type="ECO:0008006" key="6">
    <source>
        <dbReference type="Google" id="ProtNLM"/>
    </source>
</evidence>
<protein>
    <recommendedName>
        <fullName evidence="6">Membrane-binding protein</fullName>
    </recommendedName>
</protein>